<sequence length="100" mass="11253">MFPQTGEGKMSGCNRQSSRKKAPSIQNKRPDWGVESQIGRRTISPRKECQKVQAQNVWEMGGKILLSSTPVSLLLQRIPTVVRRPGDAGDGRHYYLDRSN</sequence>
<feature type="region of interest" description="Disordered" evidence="1">
    <location>
        <begin position="1"/>
        <end position="43"/>
    </location>
</feature>
<name>A0A0X3PN32_SCHSO</name>
<accession>A0A0X3PN32</accession>
<evidence type="ECO:0000256" key="1">
    <source>
        <dbReference type="SAM" id="MobiDB-lite"/>
    </source>
</evidence>
<dbReference type="AlphaFoldDB" id="A0A0X3PN32"/>
<proteinExistence type="predicted"/>
<organism evidence="2">
    <name type="scientific">Schistocephalus solidus</name>
    <name type="common">Tapeworm</name>
    <dbReference type="NCBI Taxonomy" id="70667"/>
    <lineage>
        <taxon>Eukaryota</taxon>
        <taxon>Metazoa</taxon>
        <taxon>Spiralia</taxon>
        <taxon>Lophotrochozoa</taxon>
        <taxon>Platyhelminthes</taxon>
        <taxon>Cestoda</taxon>
        <taxon>Eucestoda</taxon>
        <taxon>Diphyllobothriidea</taxon>
        <taxon>Diphyllobothriidae</taxon>
        <taxon>Schistocephalus</taxon>
    </lineage>
</organism>
<dbReference type="EMBL" id="GEEE01009920">
    <property type="protein sequence ID" value="JAP53305.1"/>
    <property type="molecule type" value="Transcribed_RNA"/>
</dbReference>
<reference evidence="2" key="1">
    <citation type="submission" date="2016-01" db="EMBL/GenBank/DDBJ databases">
        <title>Reference transcriptome for the parasite Schistocephalus solidus: insights into the molecular evolution of parasitism.</title>
        <authorList>
            <person name="Hebert F.O."/>
            <person name="Grambauer S."/>
            <person name="Barber I."/>
            <person name="Landry C.R."/>
            <person name="Aubin-Horth N."/>
        </authorList>
    </citation>
    <scope>NUCLEOTIDE SEQUENCE</scope>
</reference>
<evidence type="ECO:0000313" key="2">
    <source>
        <dbReference type="EMBL" id="JAP53305.1"/>
    </source>
</evidence>
<protein>
    <submittedName>
        <fullName evidence="2">Mitochondrial coenzyme A transporter SLC25A42</fullName>
    </submittedName>
</protein>
<gene>
    <name evidence="2" type="ORF">TR112778</name>
</gene>